<dbReference type="EMBL" id="CP018632">
    <property type="protein sequence ID" value="ASJ71139.1"/>
    <property type="molecule type" value="Genomic_DNA"/>
</dbReference>
<evidence type="ECO:0000313" key="7">
    <source>
        <dbReference type="EMBL" id="ASJ71139.1"/>
    </source>
</evidence>
<evidence type="ECO:0000313" key="8">
    <source>
        <dbReference type="Proteomes" id="UP000250079"/>
    </source>
</evidence>
<dbReference type="EC" id="4.99.1.7" evidence="7"/>
<keyword evidence="3" id="KW-0479">Metal-binding</keyword>
<comment type="similarity">
    <text evidence="6">Belongs to the heme-containing dehydratase family.</text>
</comment>
<evidence type="ECO:0000256" key="2">
    <source>
        <dbReference type="ARBA" id="ARBA00022617"/>
    </source>
</evidence>
<dbReference type="Pfam" id="PF13816">
    <property type="entry name" value="Dehydratase_hem"/>
    <property type="match status" value="1"/>
</dbReference>
<evidence type="ECO:0000256" key="1">
    <source>
        <dbReference type="ARBA" id="ARBA00001970"/>
    </source>
</evidence>
<dbReference type="GO" id="GO:0046872">
    <property type="term" value="F:metal ion binding"/>
    <property type="evidence" value="ECO:0007669"/>
    <property type="project" value="UniProtKB-KW"/>
</dbReference>
<dbReference type="RefSeq" id="WP_088916614.1">
    <property type="nucleotide sequence ID" value="NZ_CP018632.1"/>
</dbReference>
<evidence type="ECO:0000256" key="6">
    <source>
        <dbReference type="ARBA" id="ARBA00034312"/>
    </source>
</evidence>
<dbReference type="KEGG" id="gai:IMCC3135_05130"/>
<keyword evidence="2" id="KW-0349">Heme</keyword>
<name>A0A2Z2NIZ7_9GAMM</name>
<keyword evidence="8" id="KW-1185">Reference proteome</keyword>
<protein>
    <submittedName>
        <fullName evidence="7">Phenylacetaldoxime dehydratase</fullName>
        <ecNumber evidence="7">4.99.1.7</ecNumber>
    </submittedName>
</protein>
<gene>
    <name evidence="7" type="primary">oxd</name>
    <name evidence="7" type="ORF">IMCC3135_05130</name>
</gene>
<proteinExistence type="inferred from homology"/>
<keyword evidence="5 7" id="KW-0456">Lyase</keyword>
<evidence type="ECO:0000256" key="5">
    <source>
        <dbReference type="ARBA" id="ARBA00023239"/>
    </source>
</evidence>
<accession>A0A2Z2NIZ7</accession>
<dbReference type="AlphaFoldDB" id="A0A2Z2NIZ7"/>
<sequence length="340" mass="37831">MPSTANPAAPERQYPLRMPSGWVAPVPAWKSTFADSVSSVSMCVIGFQHTPEIRVMGYLRELSAVLVNAAVCDFASSDAGQGMQETVCIAYWLDATKAQADLSCSVFKTMWSKHMAAEFGYGVFCESINVPFDRSETLFSGPVHAHGMSQSRLGVEGPIPHHQYWGGMRDRIPLAARDSLSQSDSLRIVEQSDTRVLVTAHENLCIIRSGQDWSQCDVQQLGEYRDTIEPILKAGMSFLRDHGEQVNCYSCRYMRDLNSDGTDVPRSFGLACFRTMKDLEDWAEHHPTHLAIFNTFLGIAQQHGPDLQLRLWHEVSVLPADGQWAEYVNCRPGTGWLGGI</sequence>
<reference evidence="7 8" key="1">
    <citation type="submission" date="2016-12" db="EMBL/GenBank/DDBJ databases">
        <authorList>
            <person name="Song W.-J."/>
            <person name="Kurnit D.M."/>
        </authorList>
    </citation>
    <scope>NUCLEOTIDE SEQUENCE [LARGE SCALE GENOMIC DNA]</scope>
    <source>
        <strain evidence="7 8">IMCC3135</strain>
    </source>
</reference>
<keyword evidence="4" id="KW-0408">Iron</keyword>
<dbReference type="InterPro" id="IPR025702">
    <property type="entry name" value="OXD"/>
</dbReference>
<organism evidence="7 8">
    <name type="scientific">Granulosicoccus antarcticus IMCC3135</name>
    <dbReference type="NCBI Taxonomy" id="1192854"/>
    <lineage>
        <taxon>Bacteria</taxon>
        <taxon>Pseudomonadati</taxon>
        <taxon>Pseudomonadota</taxon>
        <taxon>Gammaproteobacteria</taxon>
        <taxon>Chromatiales</taxon>
        <taxon>Granulosicoccaceae</taxon>
        <taxon>Granulosicoccus</taxon>
    </lineage>
</organism>
<evidence type="ECO:0000256" key="3">
    <source>
        <dbReference type="ARBA" id="ARBA00022723"/>
    </source>
</evidence>
<dbReference type="OrthoDB" id="3807625at2"/>
<dbReference type="Proteomes" id="UP000250079">
    <property type="component" value="Chromosome"/>
</dbReference>
<dbReference type="GO" id="GO:0016829">
    <property type="term" value="F:lyase activity"/>
    <property type="evidence" value="ECO:0007669"/>
    <property type="project" value="UniProtKB-KW"/>
</dbReference>
<comment type="cofactor">
    <cofactor evidence="1">
        <name>heme b</name>
        <dbReference type="ChEBI" id="CHEBI:60344"/>
    </cofactor>
</comment>
<evidence type="ECO:0000256" key="4">
    <source>
        <dbReference type="ARBA" id="ARBA00023004"/>
    </source>
</evidence>